<gene>
    <name evidence="7" type="ordered locus">Rxyl_2098</name>
</gene>
<dbReference type="InterPro" id="IPR020846">
    <property type="entry name" value="MFS_dom"/>
</dbReference>
<dbReference type="STRING" id="266117.Rxyl_2098"/>
<feature type="transmembrane region" description="Helical" evidence="5">
    <location>
        <begin position="206"/>
        <end position="224"/>
    </location>
</feature>
<dbReference type="eggNOG" id="COG0738">
    <property type="taxonomic scope" value="Bacteria"/>
</dbReference>
<feature type="transmembrane region" description="Helical" evidence="5">
    <location>
        <begin position="51"/>
        <end position="73"/>
    </location>
</feature>
<keyword evidence="2 5" id="KW-0812">Transmembrane</keyword>
<name>Q1AU86_RUBXD</name>
<dbReference type="OrthoDB" id="151222at2"/>
<feature type="transmembrane region" description="Helical" evidence="5">
    <location>
        <begin position="359"/>
        <end position="379"/>
    </location>
</feature>
<evidence type="ECO:0000256" key="4">
    <source>
        <dbReference type="ARBA" id="ARBA00023136"/>
    </source>
</evidence>
<dbReference type="PANTHER" id="PTHR23514:SF13">
    <property type="entry name" value="INNER MEMBRANE PROTEIN YBJJ"/>
    <property type="match status" value="1"/>
</dbReference>
<dbReference type="PANTHER" id="PTHR23514">
    <property type="entry name" value="BYPASS OF STOP CODON PROTEIN 6"/>
    <property type="match status" value="1"/>
</dbReference>
<dbReference type="InterPro" id="IPR051788">
    <property type="entry name" value="MFS_Transporter"/>
</dbReference>
<dbReference type="PROSITE" id="PS50850">
    <property type="entry name" value="MFS"/>
    <property type="match status" value="1"/>
</dbReference>
<feature type="domain" description="Major facilitator superfamily (MFS) profile" evidence="6">
    <location>
        <begin position="15"/>
        <end position="388"/>
    </location>
</feature>
<sequence>MSSPGPGRAGRLRSARLAVLAVFFLNGVVVASWFVRIPAVQERLSLGEGPLGVALLGSAAGAMAAMPAAGWLIPRFGSRPAVLGSGLALCASLLLPALAPGLPALALALFALGAANGALDVSMNAHGVAVEKGYGRPILSSFHAAFSLGGLAGSALGGLAAAGGVGVPAHFLAVSALALPALALAHLFLLPAGADAGSGGGTAFRWPTRALLGLGAISFCVLLGEGAVADWSAVYLEDALGTGAGFAAAGYAAFSLAMTAGRLAGDRLTRRLGPVALVRSGGALAAAGLGASLALAHPLAALAGFACAGLGFSVVFPIALSAAGHSGAMPSGSAIAAVSTAGYLGFLVGPPAIGFLAELLGLGGALYLVALLSATIALLSRAAGSAGKG</sequence>
<evidence type="ECO:0000256" key="3">
    <source>
        <dbReference type="ARBA" id="ARBA00022989"/>
    </source>
</evidence>
<keyword evidence="8" id="KW-1185">Reference proteome</keyword>
<dbReference type="Gene3D" id="1.20.1250.20">
    <property type="entry name" value="MFS general substrate transporter like domains"/>
    <property type="match status" value="2"/>
</dbReference>
<dbReference type="InterPro" id="IPR011701">
    <property type="entry name" value="MFS"/>
</dbReference>
<feature type="transmembrane region" description="Helical" evidence="5">
    <location>
        <begin position="276"/>
        <end position="296"/>
    </location>
</feature>
<comment type="subcellular location">
    <subcellularLocation>
        <location evidence="1">Cell membrane</location>
        <topology evidence="1">Multi-pass membrane protein</topology>
    </subcellularLocation>
</comment>
<keyword evidence="3 5" id="KW-1133">Transmembrane helix</keyword>
<evidence type="ECO:0000256" key="5">
    <source>
        <dbReference type="SAM" id="Phobius"/>
    </source>
</evidence>
<feature type="transmembrane region" description="Helical" evidence="5">
    <location>
        <begin position="17"/>
        <end position="39"/>
    </location>
</feature>
<evidence type="ECO:0000256" key="1">
    <source>
        <dbReference type="ARBA" id="ARBA00004651"/>
    </source>
</evidence>
<feature type="transmembrane region" description="Helical" evidence="5">
    <location>
        <begin position="171"/>
        <end position="194"/>
    </location>
</feature>
<protein>
    <submittedName>
        <fullName evidence="7">Major facilitator superfamily MFS_1</fullName>
    </submittedName>
</protein>
<evidence type="ECO:0000256" key="2">
    <source>
        <dbReference type="ARBA" id="ARBA00022692"/>
    </source>
</evidence>
<feature type="transmembrane region" description="Helical" evidence="5">
    <location>
        <begin position="334"/>
        <end position="353"/>
    </location>
</feature>
<feature type="transmembrane region" description="Helical" evidence="5">
    <location>
        <begin position="244"/>
        <end position="264"/>
    </location>
</feature>
<reference evidence="7 8" key="1">
    <citation type="submission" date="2006-06" db="EMBL/GenBank/DDBJ databases">
        <title>Complete sequence of Rubrobacter xylanophilus DSM 9941.</title>
        <authorList>
            <consortium name="US DOE Joint Genome Institute"/>
            <person name="Copeland A."/>
            <person name="Lucas S."/>
            <person name="Lapidus A."/>
            <person name="Barry K."/>
            <person name="Detter J.C."/>
            <person name="Glavina del Rio T."/>
            <person name="Hammon N."/>
            <person name="Israni S."/>
            <person name="Dalin E."/>
            <person name="Tice H."/>
            <person name="Pitluck S."/>
            <person name="Munk A.C."/>
            <person name="Brettin T."/>
            <person name="Bruce D."/>
            <person name="Han C."/>
            <person name="Tapia R."/>
            <person name="Gilna P."/>
            <person name="Schmutz J."/>
            <person name="Larimer F."/>
            <person name="Land M."/>
            <person name="Hauser L."/>
            <person name="Kyrpides N."/>
            <person name="Lykidis A."/>
            <person name="da Costa M.S."/>
            <person name="Rainey F.A."/>
            <person name="Empadinhas N."/>
            <person name="Jolivet E."/>
            <person name="Battista J.R."/>
            <person name="Richardson P."/>
        </authorList>
    </citation>
    <scope>NUCLEOTIDE SEQUENCE [LARGE SCALE GENOMIC DNA]</scope>
    <source>
        <strain evidence="8">DSM 9941 / NBRC 16129 / PRD-1</strain>
    </source>
</reference>
<feature type="transmembrane region" description="Helical" evidence="5">
    <location>
        <begin position="144"/>
        <end position="165"/>
    </location>
</feature>
<evidence type="ECO:0000313" key="8">
    <source>
        <dbReference type="Proteomes" id="UP000006637"/>
    </source>
</evidence>
<dbReference type="Pfam" id="PF07690">
    <property type="entry name" value="MFS_1"/>
    <property type="match status" value="1"/>
</dbReference>
<evidence type="ECO:0000313" key="7">
    <source>
        <dbReference type="EMBL" id="ABG05042.1"/>
    </source>
</evidence>
<dbReference type="InterPro" id="IPR036259">
    <property type="entry name" value="MFS_trans_sf"/>
</dbReference>
<dbReference type="CDD" id="cd17393">
    <property type="entry name" value="MFS_MosC_like"/>
    <property type="match status" value="1"/>
</dbReference>
<dbReference type="RefSeq" id="WP_011565057.1">
    <property type="nucleotide sequence ID" value="NC_008148.1"/>
</dbReference>
<dbReference type="EMBL" id="CP000386">
    <property type="protein sequence ID" value="ABG05042.1"/>
    <property type="molecule type" value="Genomic_DNA"/>
</dbReference>
<dbReference type="GO" id="GO:0022857">
    <property type="term" value="F:transmembrane transporter activity"/>
    <property type="evidence" value="ECO:0007669"/>
    <property type="project" value="InterPro"/>
</dbReference>
<keyword evidence="4 5" id="KW-0472">Membrane</keyword>
<organism evidence="7 8">
    <name type="scientific">Rubrobacter xylanophilus (strain DSM 9941 / JCM 11954 / NBRC 16129 / PRD-1)</name>
    <dbReference type="NCBI Taxonomy" id="266117"/>
    <lineage>
        <taxon>Bacteria</taxon>
        <taxon>Bacillati</taxon>
        <taxon>Actinomycetota</taxon>
        <taxon>Rubrobacteria</taxon>
        <taxon>Rubrobacterales</taxon>
        <taxon>Rubrobacteraceae</taxon>
        <taxon>Rubrobacter</taxon>
    </lineage>
</organism>
<dbReference type="KEGG" id="rxy:Rxyl_2098"/>
<dbReference type="SUPFAM" id="SSF103473">
    <property type="entry name" value="MFS general substrate transporter"/>
    <property type="match status" value="1"/>
</dbReference>
<dbReference type="HOGENOM" id="CLU_035309_1_1_11"/>
<feature type="transmembrane region" description="Helical" evidence="5">
    <location>
        <begin position="302"/>
        <end position="322"/>
    </location>
</feature>
<dbReference type="Proteomes" id="UP000006637">
    <property type="component" value="Chromosome"/>
</dbReference>
<proteinExistence type="predicted"/>
<accession>Q1AU86</accession>
<feature type="transmembrane region" description="Helical" evidence="5">
    <location>
        <begin position="104"/>
        <end position="123"/>
    </location>
</feature>
<dbReference type="PhylomeDB" id="Q1AU86"/>
<dbReference type="AlphaFoldDB" id="Q1AU86"/>
<dbReference type="GO" id="GO:0005886">
    <property type="term" value="C:plasma membrane"/>
    <property type="evidence" value="ECO:0007669"/>
    <property type="project" value="UniProtKB-SubCell"/>
</dbReference>
<evidence type="ECO:0000259" key="6">
    <source>
        <dbReference type="PROSITE" id="PS50850"/>
    </source>
</evidence>